<evidence type="ECO:0000256" key="5">
    <source>
        <dbReference type="SAM" id="MobiDB-lite"/>
    </source>
</evidence>
<dbReference type="SUPFAM" id="SSF46626">
    <property type="entry name" value="Cytochrome c"/>
    <property type="match status" value="1"/>
</dbReference>
<gene>
    <name evidence="7" type="ORF">BG454_17660</name>
</gene>
<feature type="domain" description="Cytochrome c" evidence="6">
    <location>
        <begin position="297"/>
        <end position="478"/>
    </location>
</feature>
<dbReference type="GO" id="GO:0004130">
    <property type="term" value="F:cytochrome-c peroxidase activity"/>
    <property type="evidence" value="ECO:0007669"/>
    <property type="project" value="TreeGrafter"/>
</dbReference>
<name>A0A2K8KLL0_9RHOB</name>
<dbReference type="RefSeq" id="WP_071482457.1">
    <property type="nucleotide sequence ID" value="NZ_CP024899.1"/>
</dbReference>
<evidence type="ECO:0000259" key="6">
    <source>
        <dbReference type="PROSITE" id="PS51007"/>
    </source>
</evidence>
<sequence>MTRKPLVYTVSALLAGGLAAGLWALAGLPLPFGPDPDRSRSPTGRVAESPQRAGDPQAGYTALVNQPYVSCGMPYSAYRRIAPETDPAMLLPGRTGRNAELPYFLTAHVNDAGVEVVSNNCLVCHAGRIGDEVVVGLGDAFADFTTDPRQLVTQVGRYVQGPDESAAWQLWADRIDGIAPYIQTSTIGMNPATNLSWALMAHRDARTMEWSQDPLLDPPQNTPVPLRTPPWWWMGKKNAMFYTTIGRGDHSRYMIFASMLCADSVEELAEIDSYAPDIRAYLADLTPPAYPYPIDRQLAAQGQDLFMSECASCHGTYGDTHSYPNRIVPLDEIGTDPLYAQTMTDGSLDRFYDWVDRSPHGGTVRAAPAEGYIAPPLDGIWAAAPYLHNGSVPNLAALLDSRLRPTFWRHVTPQDYDPEAMGWRSETLEAGKDSVPAGTERARVYDTTRPGYGNSGHTFADRLSDTQRQALLEYLKTL</sequence>
<dbReference type="Gene3D" id="1.10.760.10">
    <property type="entry name" value="Cytochrome c-like domain"/>
    <property type="match status" value="1"/>
</dbReference>
<dbReference type="OrthoDB" id="417271at2"/>
<keyword evidence="1 4" id="KW-0349">Heme</keyword>
<evidence type="ECO:0000256" key="3">
    <source>
        <dbReference type="ARBA" id="ARBA00023004"/>
    </source>
</evidence>
<dbReference type="PANTHER" id="PTHR30600:SF9">
    <property type="entry name" value="BLR7738 PROTEIN"/>
    <property type="match status" value="1"/>
</dbReference>
<organism evidence="7 8">
    <name type="scientific">Roseinatronobacter bogoriensis subsp. barguzinensis</name>
    <dbReference type="NCBI Taxonomy" id="441209"/>
    <lineage>
        <taxon>Bacteria</taxon>
        <taxon>Pseudomonadati</taxon>
        <taxon>Pseudomonadota</taxon>
        <taxon>Alphaproteobacteria</taxon>
        <taxon>Rhodobacterales</taxon>
        <taxon>Paracoccaceae</taxon>
        <taxon>Roseinatronobacter</taxon>
    </lineage>
</organism>
<keyword evidence="8" id="KW-1185">Reference proteome</keyword>
<accession>A0A2K8KLL0</accession>
<dbReference type="Proteomes" id="UP000228948">
    <property type="component" value="Chromosome"/>
</dbReference>
<dbReference type="STRING" id="441209.GCA_001870665_03489"/>
<protein>
    <recommendedName>
        <fullName evidence="6">Cytochrome c domain-containing protein</fullName>
    </recommendedName>
</protein>
<dbReference type="InterPro" id="IPR051395">
    <property type="entry name" value="Cytochrome_c_Peroxidase/MauG"/>
</dbReference>
<dbReference type="KEGG" id="rbg:BG454_17660"/>
<evidence type="ECO:0000313" key="7">
    <source>
        <dbReference type="EMBL" id="ATX67410.1"/>
    </source>
</evidence>
<dbReference type="EMBL" id="CP024899">
    <property type="protein sequence ID" value="ATX67410.1"/>
    <property type="molecule type" value="Genomic_DNA"/>
</dbReference>
<dbReference type="InterPro" id="IPR009056">
    <property type="entry name" value="Cyt_c-like_dom"/>
</dbReference>
<keyword evidence="3 4" id="KW-0408">Iron</keyword>
<dbReference type="GO" id="GO:0009055">
    <property type="term" value="F:electron transfer activity"/>
    <property type="evidence" value="ECO:0007669"/>
    <property type="project" value="InterPro"/>
</dbReference>
<dbReference type="PANTHER" id="PTHR30600">
    <property type="entry name" value="CYTOCHROME C PEROXIDASE-RELATED"/>
    <property type="match status" value="1"/>
</dbReference>
<dbReference type="PROSITE" id="PS51007">
    <property type="entry name" value="CYTC"/>
    <property type="match status" value="1"/>
</dbReference>
<proteinExistence type="predicted"/>
<dbReference type="InterPro" id="IPR036909">
    <property type="entry name" value="Cyt_c-like_dom_sf"/>
</dbReference>
<reference evidence="7 8" key="1">
    <citation type="submission" date="2017-11" db="EMBL/GenBank/DDBJ databases">
        <title>Revised Sequence and Annotation of the Rhodobaca barguzinensis strain alga05 Genome.</title>
        <authorList>
            <person name="Kopejtka K."/>
            <person name="Tomasch J.M."/>
            <person name="Bunk B."/>
            <person name="Koblizek M."/>
        </authorList>
    </citation>
    <scope>NUCLEOTIDE SEQUENCE [LARGE SCALE GENOMIC DNA]</scope>
    <source>
        <strain evidence="8">alga05</strain>
    </source>
</reference>
<dbReference type="GO" id="GO:0046872">
    <property type="term" value="F:metal ion binding"/>
    <property type="evidence" value="ECO:0007669"/>
    <property type="project" value="UniProtKB-KW"/>
</dbReference>
<evidence type="ECO:0000256" key="4">
    <source>
        <dbReference type="PROSITE-ProRule" id="PRU00433"/>
    </source>
</evidence>
<dbReference type="AlphaFoldDB" id="A0A2K8KLL0"/>
<evidence type="ECO:0000256" key="2">
    <source>
        <dbReference type="ARBA" id="ARBA00022723"/>
    </source>
</evidence>
<evidence type="ECO:0000256" key="1">
    <source>
        <dbReference type="ARBA" id="ARBA00022617"/>
    </source>
</evidence>
<feature type="region of interest" description="Disordered" evidence="5">
    <location>
        <begin position="34"/>
        <end position="58"/>
    </location>
</feature>
<evidence type="ECO:0000313" key="8">
    <source>
        <dbReference type="Proteomes" id="UP000228948"/>
    </source>
</evidence>
<dbReference type="Pfam" id="PF21419">
    <property type="entry name" value="RoxA-like_Cyt-c"/>
    <property type="match status" value="1"/>
</dbReference>
<keyword evidence="2 4" id="KW-0479">Metal-binding</keyword>
<dbReference type="GO" id="GO:0020037">
    <property type="term" value="F:heme binding"/>
    <property type="evidence" value="ECO:0007669"/>
    <property type="project" value="InterPro"/>
</dbReference>